<sequence>MIGEPPSEDGADHDTVTWPSPATTEVIVGAPGTVTGATGVAESETAEDPPVPTALVPVTVKE</sequence>
<reference evidence="2" key="1">
    <citation type="submission" date="2020-05" db="EMBL/GenBank/DDBJ databases">
        <authorList>
            <person name="Chiriac C."/>
            <person name="Salcher M."/>
            <person name="Ghai R."/>
            <person name="Kavagutti S V."/>
        </authorList>
    </citation>
    <scope>NUCLEOTIDE SEQUENCE</scope>
</reference>
<accession>A0A6J6XQ49</accession>
<dbReference type="AlphaFoldDB" id="A0A6J6XQ49"/>
<feature type="compositionally biased region" description="Low complexity" evidence="1">
    <location>
        <begin position="53"/>
        <end position="62"/>
    </location>
</feature>
<evidence type="ECO:0000313" key="2">
    <source>
        <dbReference type="EMBL" id="CAB4799420.1"/>
    </source>
</evidence>
<feature type="region of interest" description="Disordered" evidence="1">
    <location>
        <begin position="30"/>
        <end position="62"/>
    </location>
</feature>
<evidence type="ECO:0000256" key="1">
    <source>
        <dbReference type="SAM" id="MobiDB-lite"/>
    </source>
</evidence>
<gene>
    <name evidence="2" type="ORF">UFOPK2996_00985</name>
</gene>
<name>A0A6J6XQ49_9ZZZZ</name>
<proteinExistence type="predicted"/>
<organism evidence="2">
    <name type="scientific">freshwater metagenome</name>
    <dbReference type="NCBI Taxonomy" id="449393"/>
    <lineage>
        <taxon>unclassified sequences</taxon>
        <taxon>metagenomes</taxon>
        <taxon>ecological metagenomes</taxon>
    </lineage>
</organism>
<dbReference type="EMBL" id="CAFAAH010000130">
    <property type="protein sequence ID" value="CAB4799420.1"/>
    <property type="molecule type" value="Genomic_DNA"/>
</dbReference>
<protein>
    <submittedName>
        <fullName evidence="2">Unannotated protein</fullName>
    </submittedName>
</protein>
<feature type="compositionally biased region" description="Low complexity" evidence="1">
    <location>
        <begin position="30"/>
        <end position="41"/>
    </location>
</feature>